<reference evidence="1 2" key="1">
    <citation type="journal article" date="2007" name="Appl. Environ. Microbiol.">
        <title>Genome sequence of the cellulolytic gliding bacterium Cytophaga hutchinsonii.</title>
        <authorList>
            <person name="Xie G."/>
            <person name="Bruce D.C."/>
            <person name="Challacombe J.F."/>
            <person name="Chertkov O."/>
            <person name="Detter J.C."/>
            <person name="Gilna P."/>
            <person name="Han C.S."/>
            <person name="Lucas S."/>
            <person name="Misra M."/>
            <person name="Myers G.L."/>
            <person name="Richardson P."/>
            <person name="Tapia R."/>
            <person name="Thayer N."/>
            <person name="Thompson L.S."/>
            <person name="Brettin T.S."/>
            <person name="Henrissat B."/>
            <person name="Wilson D.B."/>
            <person name="McBride M.J."/>
        </authorList>
    </citation>
    <scope>NUCLEOTIDE SEQUENCE [LARGE SCALE GENOMIC DNA]</scope>
    <source>
        <strain evidence="2">ATCC 33406 / DSM 1761 / CIP 103989 / NBRC 15051 / NCIMB 9469 / D465</strain>
    </source>
</reference>
<dbReference type="AlphaFoldDB" id="A0A6N4SSJ5"/>
<protein>
    <submittedName>
        <fullName evidence="1">Uncharacterized protein</fullName>
    </submittedName>
</protein>
<dbReference type="KEGG" id="chu:CHU_2058"/>
<accession>A0A6N4SSJ5</accession>
<dbReference type="Proteomes" id="UP000001822">
    <property type="component" value="Chromosome"/>
</dbReference>
<evidence type="ECO:0000313" key="2">
    <source>
        <dbReference type="Proteomes" id="UP000001822"/>
    </source>
</evidence>
<keyword evidence="2" id="KW-1185">Reference proteome</keyword>
<name>A0A6N4SSJ5_CYTH3</name>
<gene>
    <name evidence="1" type="ordered locus">CHU_2058</name>
</gene>
<organism evidence="1 2">
    <name type="scientific">Cytophaga hutchinsonii (strain ATCC 33406 / DSM 1761 / CIP 103989 / NBRC 15051 / NCIMB 9469 / D465)</name>
    <dbReference type="NCBI Taxonomy" id="269798"/>
    <lineage>
        <taxon>Bacteria</taxon>
        <taxon>Pseudomonadati</taxon>
        <taxon>Bacteroidota</taxon>
        <taxon>Cytophagia</taxon>
        <taxon>Cytophagales</taxon>
        <taxon>Cytophagaceae</taxon>
        <taxon>Cytophaga</taxon>
    </lineage>
</organism>
<dbReference type="EMBL" id="CP000383">
    <property type="protein sequence ID" value="ABG59321.1"/>
    <property type="molecule type" value="Genomic_DNA"/>
</dbReference>
<evidence type="ECO:0000313" key="1">
    <source>
        <dbReference type="EMBL" id="ABG59321.1"/>
    </source>
</evidence>
<proteinExistence type="predicted"/>
<sequence>MLLALLKNAMAFSKRIRELLQQQQKSASHGIKFNEQFLLCSYVSNIVKIGNKDYLYL</sequence>